<proteinExistence type="predicted"/>
<dbReference type="AlphaFoldDB" id="K0J1E2"/>
<keyword evidence="1" id="KW-0547">Nucleotide-binding</keyword>
<sequence length="191" mass="21024">MLDNINQVFDLGKKYAIVGTSGSGKTTLLNILNGKLTDYPGSVKFNGYELNSISGDSLRESILYLDQQPYIFDGTIRDNITLDESFTEGEINHAIAKSALQDVIDLLPNGIDTSIGEGGRLLSGGQKQRLALARGLIRGKKIEATSSLDQKNALEIEKNLLEQNDLTVIMITHHLREEIREYIDDVLSLSS</sequence>
<dbReference type="Proteomes" id="UP000006294">
    <property type="component" value="Chromosome"/>
</dbReference>
<evidence type="ECO:0000313" key="4">
    <source>
        <dbReference type="EMBL" id="BAM46947.1"/>
    </source>
</evidence>
<dbReference type="KEGG" id="axl:AXY_08150"/>
<dbReference type="InterPro" id="IPR039421">
    <property type="entry name" value="Type_1_exporter"/>
</dbReference>
<dbReference type="EMBL" id="AP012050">
    <property type="protein sequence ID" value="BAM46947.1"/>
    <property type="molecule type" value="Genomic_DNA"/>
</dbReference>
<dbReference type="InterPro" id="IPR017871">
    <property type="entry name" value="ABC_transporter-like_CS"/>
</dbReference>
<evidence type="ECO:0000259" key="3">
    <source>
        <dbReference type="PROSITE" id="PS50893"/>
    </source>
</evidence>
<evidence type="ECO:0000256" key="2">
    <source>
        <dbReference type="ARBA" id="ARBA00022840"/>
    </source>
</evidence>
<dbReference type="PANTHER" id="PTHR24221">
    <property type="entry name" value="ATP-BINDING CASSETTE SUB-FAMILY B"/>
    <property type="match status" value="1"/>
</dbReference>
<dbReference type="SMART" id="SM00382">
    <property type="entry name" value="AAA"/>
    <property type="match status" value="1"/>
</dbReference>
<accession>K0J1E2</accession>
<gene>
    <name evidence="4" type="ordered locus">AXY_08150</name>
</gene>
<dbReference type="Pfam" id="PF00005">
    <property type="entry name" value="ABC_tran"/>
    <property type="match status" value="1"/>
</dbReference>
<dbReference type="OrthoDB" id="9785080at2"/>
<dbReference type="HOGENOM" id="CLU_000604_1_9_9"/>
<dbReference type="GO" id="GO:0016887">
    <property type="term" value="F:ATP hydrolysis activity"/>
    <property type="evidence" value="ECO:0007669"/>
    <property type="project" value="InterPro"/>
</dbReference>
<keyword evidence="2 4" id="KW-0067">ATP-binding</keyword>
<dbReference type="CDD" id="cd03228">
    <property type="entry name" value="ABCC_MRP_Like"/>
    <property type="match status" value="1"/>
</dbReference>
<keyword evidence="5" id="KW-1185">Reference proteome</keyword>
<feature type="domain" description="ABC transporter" evidence="3">
    <location>
        <begin position="1"/>
        <end position="191"/>
    </location>
</feature>
<dbReference type="PROSITE" id="PS00211">
    <property type="entry name" value="ABC_TRANSPORTER_1"/>
    <property type="match status" value="1"/>
</dbReference>
<dbReference type="GO" id="GO:0005524">
    <property type="term" value="F:ATP binding"/>
    <property type="evidence" value="ECO:0007669"/>
    <property type="project" value="UniProtKB-KW"/>
</dbReference>
<dbReference type="InterPro" id="IPR003593">
    <property type="entry name" value="AAA+_ATPase"/>
</dbReference>
<dbReference type="SUPFAM" id="SSF52540">
    <property type="entry name" value="P-loop containing nucleoside triphosphate hydrolases"/>
    <property type="match status" value="1"/>
</dbReference>
<evidence type="ECO:0000313" key="5">
    <source>
        <dbReference type="Proteomes" id="UP000006294"/>
    </source>
</evidence>
<dbReference type="GO" id="GO:0034040">
    <property type="term" value="F:ATPase-coupled lipid transmembrane transporter activity"/>
    <property type="evidence" value="ECO:0007669"/>
    <property type="project" value="TreeGrafter"/>
</dbReference>
<evidence type="ECO:0000256" key="1">
    <source>
        <dbReference type="ARBA" id="ARBA00022741"/>
    </source>
</evidence>
<dbReference type="eggNOG" id="COG1132">
    <property type="taxonomic scope" value="Bacteria"/>
</dbReference>
<dbReference type="STRING" id="698758.AXY_08150"/>
<dbReference type="RefSeq" id="WP_015009552.1">
    <property type="nucleotide sequence ID" value="NC_018704.1"/>
</dbReference>
<dbReference type="PANTHER" id="PTHR24221:SF654">
    <property type="entry name" value="ATP-BINDING CASSETTE SUB-FAMILY B MEMBER 6"/>
    <property type="match status" value="1"/>
</dbReference>
<organism evidence="4 5">
    <name type="scientific">Amphibacillus xylanus (strain ATCC 51415 / DSM 6626 / JCM 7361 / LMG 17667 / NBRC 15112 / Ep01)</name>
    <dbReference type="NCBI Taxonomy" id="698758"/>
    <lineage>
        <taxon>Bacteria</taxon>
        <taxon>Bacillati</taxon>
        <taxon>Bacillota</taxon>
        <taxon>Bacilli</taxon>
        <taxon>Bacillales</taxon>
        <taxon>Bacillaceae</taxon>
        <taxon>Amphibacillus</taxon>
    </lineage>
</organism>
<dbReference type="InterPro" id="IPR003439">
    <property type="entry name" value="ABC_transporter-like_ATP-bd"/>
</dbReference>
<reference evidence="4 5" key="1">
    <citation type="submission" date="2011-01" db="EMBL/GenBank/DDBJ databases">
        <title>Whole genome sequence of Amphibacillus xylinus NBRC 15112.</title>
        <authorList>
            <person name="Nakazawa H."/>
            <person name="Katano Y."/>
            <person name="Nakamura S."/>
            <person name="Sasagawa M."/>
            <person name="Fukada J."/>
            <person name="Arai T."/>
            <person name="Sasakura N."/>
            <person name="Mochizuki D."/>
            <person name="Hosoyama A."/>
            <person name="Harada K."/>
            <person name="Horikawa H."/>
            <person name="Kato Y."/>
            <person name="Harada T."/>
            <person name="Sasaki K."/>
            <person name="Sekiguchi M."/>
            <person name="Hodoyama M."/>
            <person name="Nishiko R."/>
            <person name="Narita H."/>
            <person name="Hanamaki A."/>
            <person name="Hata C."/>
            <person name="Konno Y."/>
            <person name="Niimura Y."/>
            <person name="Yamazaki S."/>
            <person name="Fujita N."/>
        </authorList>
    </citation>
    <scope>NUCLEOTIDE SEQUENCE [LARGE SCALE GENOMIC DNA]</scope>
    <source>
        <strain evidence="5">ATCC 51415 / DSM 6626 / JCM 7361 / LMG 17667 / NBRC 15112 / Ep01</strain>
    </source>
</reference>
<dbReference type="InterPro" id="IPR027417">
    <property type="entry name" value="P-loop_NTPase"/>
</dbReference>
<name>K0J1E2_AMPXN</name>
<dbReference type="PROSITE" id="PS50893">
    <property type="entry name" value="ABC_TRANSPORTER_2"/>
    <property type="match status" value="1"/>
</dbReference>
<dbReference type="Gene3D" id="3.40.50.300">
    <property type="entry name" value="P-loop containing nucleotide triphosphate hydrolases"/>
    <property type="match status" value="1"/>
</dbReference>
<protein>
    <submittedName>
        <fullName evidence="4">Putative ABC transporter ATP-binding protein</fullName>
    </submittedName>
</protein>